<evidence type="ECO:0000313" key="19">
    <source>
        <dbReference type="Proteomes" id="UP000190285"/>
    </source>
</evidence>
<reference evidence="19" key="1">
    <citation type="submission" date="2017-02" db="EMBL/GenBank/DDBJ databases">
        <authorList>
            <person name="Varghese N."/>
            <person name="Submissions S."/>
        </authorList>
    </citation>
    <scope>NUCLEOTIDE SEQUENCE [LARGE SCALE GENOMIC DNA]</scope>
    <source>
        <strain evidence="19">M1</strain>
    </source>
</reference>
<feature type="site" description="Substrate discrimination" evidence="16">
    <location>
        <position position="14"/>
    </location>
</feature>
<dbReference type="OrthoDB" id="9808813at2"/>
<evidence type="ECO:0000259" key="17">
    <source>
        <dbReference type="PROSITE" id="PS50173"/>
    </source>
</evidence>
<dbReference type="SUPFAM" id="SSF100879">
    <property type="entry name" value="Lesion bypass DNA polymerase (Y-family), little finger domain"/>
    <property type="match status" value="1"/>
</dbReference>
<dbReference type="EC" id="2.7.7.7" evidence="16"/>
<evidence type="ECO:0000256" key="6">
    <source>
        <dbReference type="ARBA" id="ARBA00022679"/>
    </source>
</evidence>
<dbReference type="InterPro" id="IPR024728">
    <property type="entry name" value="PolY_HhH_motif"/>
</dbReference>
<evidence type="ECO:0000256" key="4">
    <source>
        <dbReference type="ARBA" id="ARBA00022457"/>
    </source>
</evidence>
<dbReference type="InterPro" id="IPR050116">
    <property type="entry name" value="DNA_polymerase-Y"/>
</dbReference>
<dbReference type="FunFam" id="3.30.1490.100:FF:000004">
    <property type="entry name" value="DNA polymerase IV"/>
    <property type="match status" value="1"/>
</dbReference>
<dbReference type="GO" id="GO:0003684">
    <property type="term" value="F:damaged DNA binding"/>
    <property type="evidence" value="ECO:0007669"/>
    <property type="project" value="InterPro"/>
</dbReference>
<keyword evidence="8 16" id="KW-0235">DNA replication</keyword>
<dbReference type="Proteomes" id="UP000190285">
    <property type="component" value="Unassembled WGS sequence"/>
</dbReference>
<dbReference type="RefSeq" id="WP_079493866.1">
    <property type="nucleotide sequence ID" value="NZ_FUZT01000010.1"/>
</dbReference>
<comment type="function">
    <text evidence="16">Poorly processive, error-prone DNA polymerase involved in untargeted mutagenesis. Copies undamaged DNA at stalled replication forks, which arise in vivo from mismatched or misaligned primer ends. These misaligned primers can be extended by PolIV. Exhibits no 3'-5' exonuclease (proofreading) activity. May be involved in translesional synthesis, in conjunction with the beta clamp from PolIII.</text>
</comment>
<dbReference type="Gene3D" id="3.30.1490.100">
    <property type="entry name" value="DNA polymerase, Y-family, little finger domain"/>
    <property type="match status" value="1"/>
</dbReference>
<dbReference type="GO" id="GO:0042276">
    <property type="term" value="P:error-prone translesion synthesis"/>
    <property type="evidence" value="ECO:0007669"/>
    <property type="project" value="TreeGrafter"/>
</dbReference>
<dbReference type="GO" id="GO:0009432">
    <property type="term" value="P:SOS response"/>
    <property type="evidence" value="ECO:0007669"/>
    <property type="project" value="TreeGrafter"/>
</dbReference>
<dbReference type="HAMAP" id="MF_01113">
    <property type="entry name" value="DNApol_IV"/>
    <property type="match status" value="1"/>
</dbReference>
<dbReference type="NCBIfam" id="NF002677">
    <property type="entry name" value="PRK02406.1"/>
    <property type="match status" value="1"/>
</dbReference>
<dbReference type="STRING" id="36842.SAMN02194393_03844"/>
<evidence type="ECO:0000313" key="18">
    <source>
        <dbReference type="EMBL" id="SKC83207.1"/>
    </source>
</evidence>
<dbReference type="GO" id="GO:0003887">
    <property type="term" value="F:DNA-directed DNA polymerase activity"/>
    <property type="evidence" value="ECO:0007669"/>
    <property type="project" value="UniProtKB-UniRule"/>
</dbReference>
<protein>
    <recommendedName>
        <fullName evidence="16">DNA polymerase IV</fullName>
        <shortName evidence="16">Pol IV</shortName>
        <ecNumber evidence="16">2.7.7.7</ecNumber>
    </recommendedName>
</protein>
<accession>A0A1T5M4M6</accession>
<dbReference type="GO" id="GO:0000287">
    <property type="term" value="F:magnesium ion binding"/>
    <property type="evidence" value="ECO:0007669"/>
    <property type="project" value="UniProtKB-UniRule"/>
</dbReference>
<dbReference type="NCBIfam" id="NF010731">
    <property type="entry name" value="PRK14133.1"/>
    <property type="match status" value="1"/>
</dbReference>
<dbReference type="SUPFAM" id="SSF56672">
    <property type="entry name" value="DNA/RNA polymerases"/>
    <property type="match status" value="1"/>
</dbReference>
<keyword evidence="13 16" id="KW-0238">DNA-binding</keyword>
<evidence type="ECO:0000256" key="1">
    <source>
        <dbReference type="ARBA" id="ARBA00004496"/>
    </source>
</evidence>
<dbReference type="AlphaFoldDB" id="A0A1T5M4M6"/>
<evidence type="ECO:0000256" key="10">
    <source>
        <dbReference type="ARBA" id="ARBA00022763"/>
    </source>
</evidence>
<evidence type="ECO:0000256" key="7">
    <source>
        <dbReference type="ARBA" id="ARBA00022695"/>
    </source>
</evidence>
<comment type="cofactor">
    <cofactor evidence="16">
        <name>Mg(2+)</name>
        <dbReference type="ChEBI" id="CHEBI:18420"/>
    </cofactor>
    <text evidence="16">Binds 2 magnesium ions per subunit.</text>
</comment>
<dbReference type="Pfam" id="PF00817">
    <property type="entry name" value="IMS"/>
    <property type="match status" value="1"/>
</dbReference>
<evidence type="ECO:0000256" key="11">
    <source>
        <dbReference type="ARBA" id="ARBA00022842"/>
    </source>
</evidence>
<keyword evidence="4 16" id="KW-0515">Mutator protein</keyword>
<dbReference type="GO" id="GO:0006261">
    <property type="term" value="P:DNA-templated DNA replication"/>
    <property type="evidence" value="ECO:0007669"/>
    <property type="project" value="UniProtKB-UniRule"/>
</dbReference>
<comment type="similarity">
    <text evidence="2 16">Belongs to the DNA polymerase type-Y family.</text>
</comment>
<dbReference type="InterPro" id="IPR043128">
    <property type="entry name" value="Rev_trsase/Diguanyl_cyclase"/>
</dbReference>
<dbReference type="CDD" id="cd03586">
    <property type="entry name" value="PolY_Pol_IV_kappa"/>
    <property type="match status" value="1"/>
</dbReference>
<feature type="active site" evidence="16">
    <location>
        <position position="104"/>
    </location>
</feature>
<keyword evidence="5 16" id="KW-0963">Cytoplasm</keyword>
<evidence type="ECO:0000256" key="16">
    <source>
        <dbReference type="HAMAP-Rule" id="MF_01113"/>
    </source>
</evidence>
<keyword evidence="19" id="KW-1185">Reference proteome</keyword>
<evidence type="ECO:0000256" key="8">
    <source>
        <dbReference type="ARBA" id="ARBA00022705"/>
    </source>
</evidence>
<dbReference type="InterPro" id="IPR043502">
    <property type="entry name" value="DNA/RNA_pol_sf"/>
</dbReference>
<feature type="domain" description="UmuC" evidence="17">
    <location>
        <begin position="5"/>
        <end position="182"/>
    </location>
</feature>
<feature type="binding site" evidence="16">
    <location>
        <position position="9"/>
    </location>
    <ligand>
        <name>Mg(2+)</name>
        <dbReference type="ChEBI" id="CHEBI:18420"/>
    </ligand>
</feature>
<dbReference type="Pfam" id="PF11798">
    <property type="entry name" value="IMS_HHH"/>
    <property type="match status" value="1"/>
</dbReference>
<gene>
    <name evidence="16" type="primary">dinB</name>
    <name evidence="18" type="ORF">SAMN02194393_03844</name>
</gene>
<dbReference type="GO" id="GO:0005829">
    <property type="term" value="C:cytosol"/>
    <property type="evidence" value="ECO:0007669"/>
    <property type="project" value="TreeGrafter"/>
</dbReference>
<dbReference type="Pfam" id="PF11799">
    <property type="entry name" value="IMS_C"/>
    <property type="match status" value="1"/>
</dbReference>
<dbReference type="Gene3D" id="3.30.70.270">
    <property type="match status" value="1"/>
</dbReference>
<evidence type="ECO:0000256" key="5">
    <source>
        <dbReference type="ARBA" id="ARBA00022490"/>
    </source>
</evidence>
<comment type="subunit">
    <text evidence="3 16">Monomer.</text>
</comment>
<sequence length="355" mass="40968">MDRKIIHVDLDAFFASVEQKDNPSLKGKPVIVGGGTNRGVVCTCSYEARRFGVHSAMPGFMAKKKCPHGIFVPVRHWRYREVSRDVFKIFYQLTNLVEPLSIDEAYLDVTNMDKEPIQIAYWIKNEVRKKTGLTISIGISYNKFLAKLASDWNKPNGIKLITKDMIPDILKPLSIKKVYGIGKKSEKRLNNIGIFTIEDLLKLPKEYLVDFFGKYGNEIYDRIRGTDNRQVKPSRERKSIGREVTLREDTKDKKYLEKYLLEFAKDISSSLEGKEVLAKTITVKTKTSDFESHTKSKTIHEYINSYREIYNIALDILDEIDMKDEIRLIGLTVSNFSDHEMEQLSFFDDKTKALL</sequence>
<keyword evidence="9 16" id="KW-0479">Metal-binding</keyword>
<evidence type="ECO:0000256" key="9">
    <source>
        <dbReference type="ARBA" id="ARBA00022723"/>
    </source>
</evidence>
<evidence type="ECO:0000256" key="3">
    <source>
        <dbReference type="ARBA" id="ARBA00011245"/>
    </source>
</evidence>
<keyword evidence="10 16" id="KW-0227">DNA damage</keyword>
<proteinExistence type="inferred from homology"/>
<evidence type="ECO:0000256" key="2">
    <source>
        <dbReference type="ARBA" id="ARBA00010945"/>
    </source>
</evidence>
<evidence type="ECO:0000256" key="15">
    <source>
        <dbReference type="ARBA" id="ARBA00049244"/>
    </source>
</evidence>
<name>A0A1T5M4M6_9FIRM</name>
<dbReference type="InterPro" id="IPR017961">
    <property type="entry name" value="DNA_pol_Y-fam_little_finger"/>
</dbReference>
<dbReference type="GO" id="GO:0006281">
    <property type="term" value="P:DNA repair"/>
    <property type="evidence" value="ECO:0007669"/>
    <property type="project" value="UniProtKB-UniRule"/>
</dbReference>
<evidence type="ECO:0000256" key="12">
    <source>
        <dbReference type="ARBA" id="ARBA00022932"/>
    </source>
</evidence>
<dbReference type="PANTHER" id="PTHR11076">
    <property type="entry name" value="DNA REPAIR POLYMERASE UMUC / TRANSFERASE FAMILY MEMBER"/>
    <property type="match status" value="1"/>
</dbReference>
<dbReference type="Gene3D" id="1.10.150.20">
    <property type="entry name" value="5' to 3' exonuclease, C-terminal subdomain"/>
    <property type="match status" value="1"/>
</dbReference>
<dbReference type="PANTHER" id="PTHR11076:SF33">
    <property type="entry name" value="DNA POLYMERASE KAPPA"/>
    <property type="match status" value="1"/>
</dbReference>
<comment type="subcellular location">
    <subcellularLocation>
        <location evidence="1 16">Cytoplasm</location>
    </subcellularLocation>
</comment>
<keyword evidence="12 16" id="KW-0239">DNA-directed DNA polymerase</keyword>
<organism evidence="18 19">
    <name type="scientific">Maledivibacter halophilus</name>
    <dbReference type="NCBI Taxonomy" id="36842"/>
    <lineage>
        <taxon>Bacteria</taxon>
        <taxon>Bacillati</taxon>
        <taxon>Bacillota</taxon>
        <taxon>Clostridia</taxon>
        <taxon>Peptostreptococcales</taxon>
        <taxon>Caminicellaceae</taxon>
        <taxon>Maledivibacter</taxon>
    </lineage>
</organism>
<dbReference type="Gene3D" id="3.40.1170.60">
    <property type="match status" value="1"/>
</dbReference>
<keyword evidence="14 16" id="KW-0234">DNA repair</keyword>
<dbReference type="InterPro" id="IPR036775">
    <property type="entry name" value="DNA_pol_Y-fam_lit_finger_sf"/>
</dbReference>
<keyword evidence="11 16" id="KW-0460">Magnesium</keyword>
<dbReference type="EMBL" id="FUZT01000010">
    <property type="protein sequence ID" value="SKC83207.1"/>
    <property type="molecule type" value="Genomic_DNA"/>
</dbReference>
<evidence type="ECO:0000256" key="13">
    <source>
        <dbReference type="ARBA" id="ARBA00023125"/>
    </source>
</evidence>
<evidence type="ECO:0000256" key="14">
    <source>
        <dbReference type="ARBA" id="ARBA00023204"/>
    </source>
</evidence>
<keyword evidence="7 16" id="KW-0548">Nucleotidyltransferase</keyword>
<comment type="catalytic activity">
    <reaction evidence="15 16">
        <text>DNA(n) + a 2'-deoxyribonucleoside 5'-triphosphate = DNA(n+1) + diphosphate</text>
        <dbReference type="Rhea" id="RHEA:22508"/>
        <dbReference type="Rhea" id="RHEA-COMP:17339"/>
        <dbReference type="Rhea" id="RHEA-COMP:17340"/>
        <dbReference type="ChEBI" id="CHEBI:33019"/>
        <dbReference type="ChEBI" id="CHEBI:61560"/>
        <dbReference type="ChEBI" id="CHEBI:173112"/>
        <dbReference type="EC" id="2.7.7.7"/>
    </reaction>
</comment>
<dbReference type="InterPro" id="IPR022880">
    <property type="entry name" value="DNApol_IV"/>
</dbReference>
<dbReference type="FunFam" id="3.40.1170.60:FF:000001">
    <property type="entry name" value="DNA polymerase IV"/>
    <property type="match status" value="1"/>
</dbReference>
<dbReference type="InterPro" id="IPR001126">
    <property type="entry name" value="UmuC"/>
</dbReference>
<feature type="binding site" evidence="16">
    <location>
        <position position="103"/>
    </location>
    <ligand>
        <name>Mg(2+)</name>
        <dbReference type="ChEBI" id="CHEBI:18420"/>
    </ligand>
</feature>
<keyword evidence="6 16" id="KW-0808">Transferase</keyword>
<dbReference type="PROSITE" id="PS50173">
    <property type="entry name" value="UMUC"/>
    <property type="match status" value="1"/>
</dbReference>